<gene>
    <name evidence="4" type="ORF">PM085_20380</name>
</gene>
<dbReference type="SUPFAM" id="SSF55307">
    <property type="entry name" value="Tubulin C-terminal domain-like"/>
    <property type="match status" value="1"/>
</dbReference>
<evidence type="ECO:0000259" key="3">
    <source>
        <dbReference type="Pfam" id="PF12327"/>
    </source>
</evidence>
<keyword evidence="5" id="KW-1185">Reference proteome</keyword>
<dbReference type="InterPro" id="IPR024757">
    <property type="entry name" value="FtsZ_C"/>
</dbReference>
<keyword evidence="1" id="KW-0547">Nucleotide-binding</keyword>
<dbReference type="Gene3D" id="3.30.1330.20">
    <property type="entry name" value="Tubulin/FtsZ, C-terminal domain"/>
    <property type="match status" value="1"/>
</dbReference>
<reference evidence="4 5" key="1">
    <citation type="submission" date="2023-01" db="EMBL/GenBank/DDBJ databases">
        <title>Halorubrum ezzemoulense from Santa Pola, Spain.</title>
        <authorList>
            <person name="Feng Y."/>
            <person name="Louyakis A.S."/>
            <person name="Gogarten J.P."/>
        </authorList>
    </citation>
    <scope>NUCLEOTIDE SEQUENCE [LARGE SCALE GENOMIC DNA]</scope>
    <source>
        <strain evidence="4 5">AMM015</strain>
    </source>
</reference>
<sequence length="40" mass="4345">MSRANSVLINIVGSSDLDMDEVNGVINEVQDRIDPDAQIT</sequence>
<dbReference type="EMBL" id="JAQLUK010000186">
    <property type="protein sequence ID" value="MDB2294559.1"/>
    <property type="molecule type" value="Genomic_DNA"/>
</dbReference>
<dbReference type="InterPro" id="IPR008280">
    <property type="entry name" value="Tub_FtsZ_C"/>
</dbReference>
<accession>A0ABT4Z8R5</accession>
<organism evidence="4 5">
    <name type="scientific">Halorubrum ezzemoulense</name>
    <name type="common">Halorubrum chaoviator</name>
    <dbReference type="NCBI Taxonomy" id="337243"/>
    <lineage>
        <taxon>Archaea</taxon>
        <taxon>Methanobacteriati</taxon>
        <taxon>Methanobacteriota</taxon>
        <taxon>Stenosarchaea group</taxon>
        <taxon>Halobacteria</taxon>
        <taxon>Halobacteriales</taxon>
        <taxon>Haloferacaceae</taxon>
        <taxon>Halorubrum</taxon>
    </lineage>
</organism>
<evidence type="ECO:0000313" key="4">
    <source>
        <dbReference type="EMBL" id="MDB2294559.1"/>
    </source>
</evidence>
<keyword evidence="2" id="KW-0342">GTP-binding</keyword>
<name>A0ABT4Z8R5_HALEZ</name>
<dbReference type="Pfam" id="PF12327">
    <property type="entry name" value="FtsZ_C"/>
    <property type="match status" value="1"/>
</dbReference>
<dbReference type="Proteomes" id="UP001210528">
    <property type="component" value="Unassembled WGS sequence"/>
</dbReference>
<evidence type="ECO:0000256" key="2">
    <source>
        <dbReference type="ARBA" id="ARBA00023134"/>
    </source>
</evidence>
<feature type="domain" description="Cell division protein FtsZ C-terminal" evidence="3">
    <location>
        <begin position="1"/>
        <end position="39"/>
    </location>
</feature>
<proteinExistence type="predicted"/>
<protein>
    <recommendedName>
        <fullName evidence="3">Cell division protein FtsZ C-terminal domain-containing protein</fullName>
    </recommendedName>
</protein>
<comment type="caution">
    <text evidence="4">The sequence shown here is derived from an EMBL/GenBank/DDBJ whole genome shotgun (WGS) entry which is preliminary data.</text>
</comment>
<evidence type="ECO:0000256" key="1">
    <source>
        <dbReference type="ARBA" id="ARBA00022741"/>
    </source>
</evidence>
<dbReference type="InterPro" id="IPR037103">
    <property type="entry name" value="Tubulin/FtsZ-like_C"/>
</dbReference>
<evidence type="ECO:0000313" key="5">
    <source>
        <dbReference type="Proteomes" id="UP001210528"/>
    </source>
</evidence>